<dbReference type="PANTHER" id="PTHR30302:SF1">
    <property type="entry name" value="HYDROGENASE 2 MATURATION PROTEASE"/>
    <property type="match status" value="1"/>
</dbReference>
<accession>A0ABT0I435</accession>
<dbReference type="Pfam" id="PF01750">
    <property type="entry name" value="HycI"/>
    <property type="match status" value="1"/>
</dbReference>
<keyword evidence="4" id="KW-0378">Hydrolase</keyword>
<keyword evidence="3" id="KW-0064">Aspartyl protease</keyword>
<comment type="caution">
    <text evidence="6">The sequence shown here is derived from an EMBL/GenBank/DDBJ whole genome shotgun (WGS) entry which is preliminary data.</text>
</comment>
<gene>
    <name evidence="6" type="ORF">M1O15_01175</name>
</gene>
<evidence type="ECO:0000256" key="3">
    <source>
        <dbReference type="ARBA" id="ARBA00022750"/>
    </source>
</evidence>
<dbReference type="GO" id="GO:0006508">
    <property type="term" value="P:proteolysis"/>
    <property type="evidence" value="ECO:0007669"/>
    <property type="project" value="UniProtKB-KW"/>
</dbReference>
<comment type="similarity">
    <text evidence="1">Belongs to the peptidase A31 family.</text>
</comment>
<keyword evidence="2 6" id="KW-0645">Protease</keyword>
<dbReference type="PANTHER" id="PTHR30302">
    <property type="entry name" value="HYDROGENASE 1 MATURATION PROTEASE"/>
    <property type="match status" value="1"/>
</dbReference>
<dbReference type="PRINTS" id="PR00446">
    <property type="entry name" value="HYDRGNUPTAKE"/>
</dbReference>
<evidence type="ECO:0000256" key="4">
    <source>
        <dbReference type="ARBA" id="ARBA00022801"/>
    </source>
</evidence>
<protein>
    <submittedName>
        <fullName evidence="6">Hydrogenase maturation protease</fullName>
    </submittedName>
</protein>
<evidence type="ECO:0000256" key="5">
    <source>
        <dbReference type="SAM" id="MobiDB-lite"/>
    </source>
</evidence>
<dbReference type="InterPro" id="IPR000671">
    <property type="entry name" value="Peptidase_A31"/>
</dbReference>
<sequence>MTDGTGGTLVAGVGNIFLGDDGFGVETVRRLAERPAPPGTEYLDVGIRGVHLAYRLLDGYRRLVVVDALARGAEPGTVVVLDATEEVAGRGGALGPGGGVAVDAHSLDPAAVLRLIRDLHRGMGTAAPPSVHVVGCEPLDTAEGIGLSAPVAAAVPYAMAAVDRLTAPVPVTRSDLSEESSEEGTRSWHGHG</sequence>
<dbReference type="NCBIfam" id="TIGR00072">
    <property type="entry name" value="hydrog_prot"/>
    <property type="match status" value="1"/>
</dbReference>
<dbReference type="EMBL" id="JALPTH010000001">
    <property type="protein sequence ID" value="MCK8676046.1"/>
    <property type="molecule type" value="Genomic_DNA"/>
</dbReference>
<evidence type="ECO:0000256" key="1">
    <source>
        <dbReference type="ARBA" id="ARBA00006814"/>
    </source>
</evidence>
<dbReference type="Gene3D" id="3.40.50.1450">
    <property type="entry name" value="HybD-like"/>
    <property type="match status" value="1"/>
</dbReference>
<evidence type="ECO:0000313" key="7">
    <source>
        <dbReference type="Proteomes" id="UP001522868"/>
    </source>
</evidence>
<keyword evidence="7" id="KW-1185">Reference proteome</keyword>
<reference evidence="6 7" key="1">
    <citation type="submission" date="2022-04" db="EMBL/GenBank/DDBJ databases">
        <title>Streptomyces sp. nov. LCR6-01 isolated from Lichen of Dirinaria sp.</title>
        <authorList>
            <person name="Kanchanasin P."/>
            <person name="Tanasupawat S."/>
            <person name="Phongsopitanun W."/>
        </authorList>
    </citation>
    <scope>NUCLEOTIDE SEQUENCE [LARGE SCALE GENOMIC DNA]</scope>
    <source>
        <strain evidence="6 7">LCR6-01</strain>
    </source>
</reference>
<feature type="region of interest" description="Disordered" evidence="5">
    <location>
        <begin position="172"/>
        <end position="192"/>
    </location>
</feature>
<name>A0ABT0I435_9ACTN</name>
<evidence type="ECO:0000256" key="2">
    <source>
        <dbReference type="ARBA" id="ARBA00022670"/>
    </source>
</evidence>
<dbReference type="GO" id="GO:0008233">
    <property type="term" value="F:peptidase activity"/>
    <property type="evidence" value="ECO:0007669"/>
    <property type="project" value="UniProtKB-KW"/>
</dbReference>
<dbReference type="InterPro" id="IPR023430">
    <property type="entry name" value="Pept_HybD-like_dom_sf"/>
</dbReference>
<organism evidence="6 7">
    <name type="scientific">Streptomyces lichenis</name>
    <dbReference type="NCBI Taxonomy" id="2306967"/>
    <lineage>
        <taxon>Bacteria</taxon>
        <taxon>Bacillati</taxon>
        <taxon>Actinomycetota</taxon>
        <taxon>Actinomycetes</taxon>
        <taxon>Kitasatosporales</taxon>
        <taxon>Streptomycetaceae</taxon>
        <taxon>Streptomyces</taxon>
    </lineage>
</organism>
<dbReference type="RefSeq" id="WP_248631235.1">
    <property type="nucleotide sequence ID" value="NZ_JALPTH010000001.1"/>
</dbReference>
<evidence type="ECO:0000313" key="6">
    <source>
        <dbReference type="EMBL" id="MCK8676046.1"/>
    </source>
</evidence>
<dbReference type="Proteomes" id="UP001522868">
    <property type="component" value="Unassembled WGS sequence"/>
</dbReference>
<dbReference type="SUPFAM" id="SSF53163">
    <property type="entry name" value="HybD-like"/>
    <property type="match status" value="1"/>
</dbReference>
<proteinExistence type="inferred from homology"/>